<proteinExistence type="predicted"/>
<sequence length="192" mass="21961">MVGLGRETKLGRGKSSRRSRPTVLIVTNGEKTEIQYFEALKDEPWERSYHVSFKRGDPRNLVREGSLEKANSDYDTVWCVCDVDHYEVSNLIREARNLGVEVALSRPCFEVWLILHLRDFGRPLQNAKEAEREIKRILPRWDKAALRIEDFREGMAVALSRAKKLAEPPAGNPSTDVWKVVELLGTPEEDDG</sequence>
<evidence type="ECO:0000313" key="2">
    <source>
        <dbReference type="EMBL" id="MFD0884291.1"/>
    </source>
</evidence>
<dbReference type="Proteomes" id="UP001597024">
    <property type="component" value="Unassembled WGS sequence"/>
</dbReference>
<dbReference type="EMBL" id="JBHTHX010000142">
    <property type="protein sequence ID" value="MFD0884291.1"/>
    <property type="molecule type" value="Genomic_DNA"/>
</dbReference>
<feature type="region of interest" description="Disordered" evidence="1">
    <location>
        <begin position="1"/>
        <end position="20"/>
    </location>
</feature>
<organism evidence="2 3">
    <name type="scientific">Streptosporangium algeriense</name>
    <dbReference type="NCBI Taxonomy" id="1682748"/>
    <lineage>
        <taxon>Bacteria</taxon>
        <taxon>Bacillati</taxon>
        <taxon>Actinomycetota</taxon>
        <taxon>Actinomycetes</taxon>
        <taxon>Streptosporangiales</taxon>
        <taxon>Streptosporangiaceae</taxon>
        <taxon>Streptosporangium</taxon>
    </lineage>
</organism>
<feature type="compositionally biased region" description="Basic and acidic residues" evidence="1">
    <location>
        <begin position="1"/>
        <end position="10"/>
    </location>
</feature>
<accession>A0ABW3DK73</accession>
<dbReference type="Pfam" id="PF13707">
    <property type="entry name" value="RloB"/>
    <property type="match status" value="1"/>
</dbReference>
<protein>
    <submittedName>
        <fullName evidence="2">RloB family protein</fullName>
    </submittedName>
</protein>
<reference evidence="3" key="1">
    <citation type="journal article" date="2019" name="Int. J. Syst. Evol. Microbiol.">
        <title>The Global Catalogue of Microorganisms (GCM) 10K type strain sequencing project: providing services to taxonomists for standard genome sequencing and annotation.</title>
        <authorList>
            <consortium name="The Broad Institute Genomics Platform"/>
            <consortium name="The Broad Institute Genome Sequencing Center for Infectious Disease"/>
            <person name="Wu L."/>
            <person name="Ma J."/>
        </authorList>
    </citation>
    <scope>NUCLEOTIDE SEQUENCE [LARGE SCALE GENOMIC DNA]</scope>
    <source>
        <strain evidence="3">CCUG 62974</strain>
    </source>
</reference>
<comment type="caution">
    <text evidence="2">The sequence shown here is derived from an EMBL/GenBank/DDBJ whole genome shotgun (WGS) entry which is preliminary data.</text>
</comment>
<keyword evidence="3" id="KW-1185">Reference proteome</keyword>
<evidence type="ECO:0000256" key="1">
    <source>
        <dbReference type="SAM" id="MobiDB-lite"/>
    </source>
</evidence>
<gene>
    <name evidence="2" type="ORF">ACFQ08_06965</name>
</gene>
<feature type="compositionally biased region" description="Basic residues" evidence="1">
    <location>
        <begin position="11"/>
        <end position="20"/>
    </location>
</feature>
<evidence type="ECO:0000313" key="3">
    <source>
        <dbReference type="Proteomes" id="UP001597024"/>
    </source>
</evidence>
<name>A0ABW3DK73_9ACTN</name>
<dbReference type="InterPro" id="IPR025591">
    <property type="entry name" value="RloB"/>
</dbReference>